<keyword evidence="3" id="KW-1185">Reference proteome</keyword>
<dbReference type="RefSeq" id="XP_016249925.1">
    <property type="nucleotide sequence ID" value="XM_016392406.1"/>
</dbReference>
<accession>A0A0D2D1S5</accession>
<sequence length="820" mass="92090">MDDNPPPKKKSRFFSSGKSKVGNILHPFRKQSQADGEKSSDNSADNDPQSETNTLPLLSNLHTPSVTQPANPARPQVDNVTSNLELSRPISQTSKSTPPSSAAQTDSATHGPHQGGGQSNPFQPFVTESEAETDLETSSGSEDDQHEEDFDESDRENVKPDTNPKPGSAVADFDQTSLRHKRRNAIYGVEALLPPGANRLHTYGQHAPPNPAPIFTPAPPGPLGNSYTFGGVPTNPHVVPAGGQYAFNFRTTQAVPAPPTVERATSDGLRHPLGSGLARIAQQTVHSDTGPLHQQQRSLSANPSNTVTGAYVDMDRDEHGRRLQNFPSRVPRPPAHHGIYANPRVPPHLANPDSLVPEHMYTAPNRIEHAQKFARISLKRKRPEAILPPPSYVYQRTGDPNFSIFQGFLLYPELCFTLAAHLPVKDLVSLYAISKDFHTILDTRFTTVILSQATAKAPESARAFMFRSYAHLCRCDPAARLPHPNARLAAHNVPRRIPSFRWLKMILHREKVIHEIMTVFAEDGIPLPARCALALKRLWFMLDIPDNARRIGYCHNRGMMTDLDLYFSACFFTKLDMRLNDPVSGEKRDGMRKLLLAQRGFTTILRVLKRDIWTTRFDALREWVKCKYTPAPDETELSIFGIPAHRIGKGRLEYWGLRTAQQLGRQPEVLLRPDQLIIREAFRRGMRFDKHYVKFMMYGYVRPDTLEDYAPRTYGRRIAEIKDDEYEVDDVIGGVAALDVDDEGFDPLLDLGRPRKVSSFTIVKEDTSKREKELRKAEAELLKSCHEWWERELAQQWEGQKKQKVSGSGGRRYAGGCSTR</sequence>
<feature type="compositionally biased region" description="Acidic residues" evidence="1">
    <location>
        <begin position="129"/>
        <end position="154"/>
    </location>
</feature>
<feature type="compositionally biased region" description="Polar residues" evidence="1">
    <location>
        <begin position="41"/>
        <end position="70"/>
    </location>
</feature>
<evidence type="ECO:0000313" key="3">
    <source>
        <dbReference type="Proteomes" id="UP000054466"/>
    </source>
</evidence>
<feature type="compositionally biased region" description="Polar residues" evidence="1">
    <location>
        <begin position="78"/>
        <end position="108"/>
    </location>
</feature>
<proteinExistence type="predicted"/>
<feature type="region of interest" description="Disordered" evidence="1">
    <location>
        <begin position="1"/>
        <end position="177"/>
    </location>
</feature>
<dbReference type="STRING" id="569365.A0A0D2D1S5"/>
<dbReference type="VEuPathDB" id="FungiDB:PV07_05499"/>
<dbReference type="AlphaFoldDB" id="A0A0D2D1S5"/>
<organism evidence="2 3">
    <name type="scientific">Cladophialophora immunda</name>
    <dbReference type="NCBI Taxonomy" id="569365"/>
    <lineage>
        <taxon>Eukaryota</taxon>
        <taxon>Fungi</taxon>
        <taxon>Dikarya</taxon>
        <taxon>Ascomycota</taxon>
        <taxon>Pezizomycotina</taxon>
        <taxon>Eurotiomycetes</taxon>
        <taxon>Chaetothyriomycetidae</taxon>
        <taxon>Chaetothyriales</taxon>
        <taxon>Herpotrichiellaceae</taxon>
        <taxon>Cladophialophora</taxon>
    </lineage>
</organism>
<evidence type="ECO:0000313" key="2">
    <source>
        <dbReference type="EMBL" id="KIW29709.1"/>
    </source>
</evidence>
<gene>
    <name evidence="2" type="ORF">PV07_05499</name>
</gene>
<feature type="region of interest" description="Disordered" evidence="1">
    <location>
        <begin position="798"/>
        <end position="820"/>
    </location>
</feature>
<dbReference type="Proteomes" id="UP000054466">
    <property type="component" value="Unassembled WGS sequence"/>
</dbReference>
<name>A0A0D2D1S5_9EURO</name>
<dbReference type="GeneID" id="27344693"/>
<dbReference type="HOGENOM" id="CLU_018397_0_0_1"/>
<dbReference type="EMBL" id="KN847042">
    <property type="protein sequence ID" value="KIW29709.1"/>
    <property type="molecule type" value="Genomic_DNA"/>
</dbReference>
<dbReference type="OrthoDB" id="4966at2759"/>
<evidence type="ECO:0008006" key="4">
    <source>
        <dbReference type="Google" id="ProtNLM"/>
    </source>
</evidence>
<protein>
    <recommendedName>
        <fullName evidence="4">F-box domain-containing protein</fullName>
    </recommendedName>
</protein>
<evidence type="ECO:0000256" key="1">
    <source>
        <dbReference type="SAM" id="MobiDB-lite"/>
    </source>
</evidence>
<reference evidence="2 3" key="1">
    <citation type="submission" date="2015-01" db="EMBL/GenBank/DDBJ databases">
        <title>The Genome Sequence of Cladophialophora immunda CBS83496.</title>
        <authorList>
            <consortium name="The Broad Institute Genomics Platform"/>
            <person name="Cuomo C."/>
            <person name="de Hoog S."/>
            <person name="Gorbushina A."/>
            <person name="Stielow B."/>
            <person name="Teixiera M."/>
            <person name="Abouelleil A."/>
            <person name="Chapman S.B."/>
            <person name="Priest M."/>
            <person name="Young S.K."/>
            <person name="Wortman J."/>
            <person name="Nusbaum C."/>
            <person name="Birren B."/>
        </authorList>
    </citation>
    <scope>NUCLEOTIDE SEQUENCE [LARGE SCALE GENOMIC DNA]</scope>
    <source>
        <strain evidence="2 3">CBS 83496</strain>
    </source>
</reference>